<sequence>MEQTGTWLFPAINVNDSLTKSKELKQYSPIHDPKQYPGLRVEALATVLGLEFRGLEKIIYHASGFRRSFGALLCRLGVSVLQGLFCICYLPTAKGQALADECGIKFIAGVCNKSKCGASSLFLIRCSYTLKRRRTPIYNEFRNQNLGAINSV</sequence>
<comment type="caution">
    <text evidence="1">The sequence shown here is derived from an EMBL/GenBank/DDBJ whole genome shotgun (WGS) entry which is preliminary data.</text>
</comment>
<name>A0AAD4XVU0_9MAGN</name>
<accession>A0AAD4XVU0</accession>
<proteinExistence type="predicted"/>
<dbReference type="EMBL" id="JAJJMB010002292">
    <property type="protein sequence ID" value="KAI3952123.1"/>
    <property type="molecule type" value="Genomic_DNA"/>
</dbReference>
<keyword evidence="2" id="KW-1185">Reference proteome</keyword>
<dbReference type="AlphaFoldDB" id="A0AAD4XVU0"/>
<gene>
    <name evidence="1" type="ORF">MKW98_005818</name>
</gene>
<feature type="non-terminal residue" evidence="1">
    <location>
        <position position="1"/>
    </location>
</feature>
<reference evidence="1" key="1">
    <citation type="submission" date="2022-04" db="EMBL/GenBank/DDBJ databases">
        <title>A functionally conserved STORR gene fusion in Papaver species that diverged 16.8 million years ago.</title>
        <authorList>
            <person name="Catania T."/>
        </authorList>
    </citation>
    <scope>NUCLEOTIDE SEQUENCE</scope>
    <source>
        <strain evidence="1">S-188037</strain>
    </source>
</reference>
<evidence type="ECO:0000313" key="2">
    <source>
        <dbReference type="Proteomes" id="UP001202328"/>
    </source>
</evidence>
<protein>
    <submittedName>
        <fullName evidence="1">Uncharacterized protein</fullName>
    </submittedName>
</protein>
<organism evidence="1 2">
    <name type="scientific">Papaver atlanticum</name>
    <dbReference type="NCBI Taxonomy" id="357466"/>
    <lineage>
        <taxon>Eukaryota</taxon>
        <taxon>Viridiplantae</taxon>
        <taxon>Streptophyta</taxon>
        <taxon>Embryophyta</taxon>
        <taxon>Tracheophyta</taxon>
        <taxon>Spermatophyta</taxon>
        <taxon>Magnoliopsida</taxon>
        <taxon>Ranunculales</taxon>
        <taxon>Papaveraceae</taxon>
        <taxon>Papaveroideae</taxon>
        <taxon>Papaver</taxon>
    </lineage>
</organism>
<dbReference type="Proteomes" id="UP001202328">
    <property type="component" value="Unassembled WGS sequence"/>
</dbReference>
<evidence type="ECO:0000313" key="1">
    <source>
        <dbReference type="EMBL" id="KAI3952123.1"/>
    </source>
</evidence>